<evidence type="ECO:0000313" key="1">
    <source>
        <dbReference type="EMBL" id="AOR23018.1"/>
    </source>
</evidence>
<reference evidence="2" key="1">
    <citation type="submission" date="2016-09" db="EMBL/GenBank/DDBJ databases">
        <title>Genomics of Clostridium taeniosporum, an organism which forms endospores with ribbon-like appendages.</title>
        <authorList>
            <person name="Walker J.R."/>
        </authorList>
    </citation>
    <scope>NUCLEOTIDE SEQUENCE [LARGE SCALE GENOMIC DNA]</scope>
    <source>
        <strain evidence="2">1/k</strain>
    </source>
</reference>
<dbReference type="STRING" id="394958.BGI42_04480"/>
<organism evidence="1 2">
    <name type="scientific">Clostridium taeniosporum</name>
    <dbReference type="NCBI Taxonomy" id="394958"/>
    <lineage>
        <taxon>Bacteria</taxon>
        <taxon>Bacillati</taxon>
        <taxon>Bacillota</taxon>
        <taxon>Clostridia</taxon>
        <taxon>Eubacteriales</taxon>
        <taxon>Clostridiaceae</taxon>
        <taxon>Clostridium</taxon>
    </lineage>
</organism>
<dbReference type="OrthoDB" id="1937933at2"/>
<dbReference type="EMBL" id="CP017253">
    <property type="protein sequence ID" value="AOR23018.1"/>
    <property type="molecule type" value="Genomic_DNA"/>
</dbReference>
<name>A0A1D7XI51_9CLOT</name>
<dbReference type="RefSeq" id="WP_069679173.1">
    <property type="nucleotide sequence ID" value="NZ_CP017253.2"/>
</dbReference>
<keyword evidence="2" id="KW-1185">Reference proteome</keyword>
<dbReference type="KEGG" id="ctae:BGI42_04480"/>
<protein>
    <submittedName>
        <fullName evidence="1">Uncharacterized protein</fullName>
    </submittedName>
</protein>
<sequence length="336" mass="39160">MKLTSNYKLKKPDGNDVVNIQDLNDNSDKIDLEIKKVNSSLKDCTKNIDQLSNPNLLINKEFKINQRNQEIYNKANNYTVDRWISFYNPTIKVINDGIQINSGTEGNGGIRQYFEDNFFNNYGNQDITLSIKTRNINGNWLLGLYIWNIETDKNVFEPQPKTINSSGVHSITFKLPENINTYKSRVTFLFYSQERNKICEVNYAKLELGSVATPFVPRSYGEELALCQRYYFRNRWFSTRIANFGSGIITTQSYRYPATMRITPTVRPLIDKQVQAIRTMDYSVNIVNPSVEQIKPRQSGIINEEMIDFQFDSNLEVKDYNLEIKDYAYEFDSEIY</sequence>
<accession>A0A1D7XI51</accession>
<gene>
    <name evidence="1" type="ORF">BGI42_04480</name>
</gene>
<dbReference type="AlphaFoldDB" id="A0A1D7XI51"/>
<dbReference type="Proteomes" id="UP000094652">
    <property type="component" value="Chromosome"/>
</dbReference>
<proteinExistence type="predicted"/>
<evidence type="ECO:0000313" key="2">
    <source>
        <dbReference type="Proteomes" id="UP000094652"/>
    </source>
</evidence>